<evidence type="ECO:0000313" key="4">
    <source>
        <dbReference type="Proteomes" id="UP000050795"/>
    </source>
</evidence>
<evidence type="ECO:0000256" key="1">
    <source>
        <dbReference type="ARBA" id="ARBA00034497"/>
    </source>
</evidence>
<feature type="region of interest" description="Disordered" evidence="2">
    <location>
        <begin position="364"/>
        <end position="405"/>
    </location>
</feature>
<dbReference type="InterPro" id="IPR051506">
    <property type="entry name" value="ATOS_Transcription_Regulators"/>
</dbReference>
<feature type="compositionally biased region" description="Polar residues" evidence="2">
    <location>
        <begin position="680"/>
        <end position="690"/>
    </location>
</feature>
<dbReference type="Pfam" id="PF13889">
    <property type="entry name" value="Chromosome_seg"/>
    <property type="match status" value="1"/>
</dbReference>
<reference evidence="5" key="2">
    <citation type="submission" date="2023-11" db="UniProtKB">
        <authorList>
            <consortium name="WormBaseParasite"/>
        </authorList>
    </citation>
    <scope>IDENTIFICATION</scope>
</reference>
<sequence>MIDSAGSEVLTILNPKLCSSNQGSNALQYVCRFILSQQAKIYGGIFDYIDGSNIERHETNKDEGTKALTMNDSRNDSWRSPQFKKSIVTIETLVIGENCLEHCGDNKIPVCVMEQWTVKLIPQNFSNRGISISGCQLELLDFIEKSPLMTAIKDLSRVRKYKITHRSYARDPVSCIGDSFLMNASDLLNMDFTSDDLNTYVQSFLTEDGCCYESASNTVSKIALQNGTECTITRDFTPLSVNETTLLHISAVTLKHPPQQPPSCPFCLRSIRTVNKDDFVMPGRNKRISPSKTLTDINICSEDDTFILPAIQGNGNVHQRNFLNCSKESDVETSRSPAVIMDSEEAIFQSSYDNLFNDILSSSSSGNCTESGHSTLTKKSTRVVESNRVSQMPLEPPPRKQQRVSDYTHDVTTENQELDNTSQVSTSVTSIPTITPSIQREGCINKVIAEFTMLNVERNQSINSVEHQNSCNPGVMRLPTDDLCSRETVQDNRKKQEHTLESHLNASKKNSLNSDFDSVSRLSRRRNAASACAWPSFHNEGTPFFNRRTGLPLQSSPVPLKRSTSGKFDFDSSFSRLKTSRSSICMVYNHNLRSSSEIADSYVKGNQSVEKTSELKNIKSVSGVNNTVPVNIITSTVDSTDSNDSCGTKNGSSNNNNDSNNNNNNKPNQSVSFRRRPSSLRFTPQHQDQSAEAAFERGGSSRLTVAARRRNYPGEMDSIELSCSAPPSGSRGFQISTSLTDRLANTMACTPVPHGSSQHLLVNFEESMLNGRIHPVGQVEGFSLELGASGSFYPNHVRLPMKAYFFDLSDDNAPSPYLGYADLRQLPSNKGYHIPKKGSIQLTLFNPTGLVVKMFVIVYDLDDMPPNCQTFLRQRTVYMPIQQNQYPMSEPTTVSSLSPTSLSTPSTCQHHHNSYNRAYNPVRHQYTRTSTDYLTPATHPTTTTTAASTFANASTDLFWSSTPHKSLTEPNTPLFSSSPSCSCSSISSVCSSSPYGSQSAVYPGTPNSRNELPAYLRYLVHLRFHTTRSGKLYLHTDLRLIFSRDKFEFDPRVATYELRSFVDAPSNPRYSPKKWSTRHTSTKHHRKTMNTSAS</sequence>
<feature type="compositionally biased region" description="Low complexity" evidence="2">
    <location>
        <begin position="635"/>
        <end position="672"/>
    </location>
</feature>
<dbReference type="Proteomes" id="UP000050795">
    <property type="component" value="Unassembled WGS sequence"/>
</dbReference>
<comment type="similarity">
    <text evidence="1">Belongs to the ATOS family.</text>
</comment>
<evidence type="ECO:0000313" key="5">
    <source>
        <dbReference type="WBParaSite" id="TREG1_72710.3"/>
    </source>
</evidence>
<feature type="region of interest" description="Disordered" evidence="2">
    <location>
        <begin position="635"/>
        <end position="702"/>
    </location>
</feature>
<dbReference type="PANTHER" id="PTHR13199:SF11">
    <property type="entry name" value="PROTEIN ATOSSA"/>
    <property type="match status" value="1"/>
</dbReference>
<reference evidence="4" key="1">
    <citation type="submission" date="2022-06" db="EMBL/GenBank/DDBJ databases">
        <authorList>
            <person name="Berger JAMES D."/>
            <person name="Berger JAMES D."/>
        </authorList>
    </citation>
    <scope>NUCLEOTIDE SEQUENCE [LARGE SCALE GENOMIC DNA]</scope>
</reference>
<dbReference type="InterPro" id="IPR033473">
    <property type="entry name" value="Atos-like_C"/>
</dbReference>
<feature type="domain" description="Atos-like conserved" evidence="3">
    <location>
        <begin position="760"/>
        <end position="818"/>
    </location>
</feature>
<dbReference type="AlphaFoldDB" id="A0AA85KC06"/>
<keyword evidence="4" id="KW-1185">Reference proteome</keyword>
<name>A0AA85KC06_TRIRE</name>
<proteinExistence type="inferred from homology"/>
<accession>A0AA85KC06</accession>
<feature type="compositionally biased region" description="Polar residues" evidence="2">
    <location>
        <begin position="366"/>
        <end position="390"/>
    </location>
</feature>
<feature type="region of interest" description="Disordered" evidence="2">
    <location>
        <begin position="889"/>
        <end position="910"/>
    </location>
</feature>
<dbReference type="SMART" id="SM01177">
    <property type="entry name" value="DUF4210"/>
    <property type="match status" value="1"/>
</dbReference>
<feature type="compositionally biased region" description="Low complexity" evidence="2">
    <location>
        <begin position="889"/>
        <end position="907"/>
    </location>
</feature>
<feature type="region of interest" description="Disordered" evidence="2">
    <location>
        <begin position="1068"/>
        <end position="1094"/>
    </location>
</feature>
<organism evidence="4 5">
    <name type="scientific">Trichobilharzia regenti</name>
    <name type="common">Nasal bird schistosome</name>
    <dbReference type="NCBI Taxonomy" id="157069"/>
    <lineage>
        <taxon>Eukaryota</taxon>
        <taxon>Metazoa</taxon>
        <taxon>Spiralia</taxon>
        <taxon>Lophotrochozoa</taxon>
        <taxon>Platyhelminthes</taxon>
        <taxon>Trematoda</taxon>
        <taxon>Digenea</taxon>
        <taxon>Strigeidida</taxon>
        <taxon>Schistosomatoidea</taxon>
        <taxon>Schistosomatidae</taxon>
        <taxon>Trichobilharzia</taxon>
    </lineage>
</organism>
<dbReference type="Pfam" id="PF13915">
    <property type="entry name" value="DUF4210"/>
    <property type="match status" value="1"/>
</dbReference>
<feature type="compositionally biased region" description="Basic residues" evidence="2">
    <location>
        <begin position="1071"/>
        <end position="1088"/>
    </location>
</feature>
<protein>
    <recommendedName>
        <fullName evidence="3">Atos-like conserved domain-containing protein</fullName>
    </recommendedName>
</protein>
<dbReference type="WBParaSite" id="TREG1_72710.3">
    <property type="protein sequence ID" value="TREG1_72710.3"/>
    <property type="gene ID" value="TREG1_72710"/>
</dbReference>
<evidence type="ECO:0000259" key="3">
    <source>
        <dbReference type="SMART" id="SM01177"/>
    </source>
</evidence>
<dbReference type="InterPro" id="IPR025261">
    <property type="entry name" value="Atos-like_cons_dom"/>
</dbReference>
<evidence type="ECO:0000256" key="2">
    <source>
        <dbReference type="SAM" id="MobiDB-lite"/>
    </source>
</evidence>
<dbReference type="PANTHER" id="PTHR13199">
    <property type="entry name" value="GH03947P"/>
    <property type="match status" value="1"/>
</dbReference>